<feature type="transmembrane region" description="Helical" evidence="5">
    <location>
        <begin position="232"/>
        <end position="255"/>
    </location>
</feature>
<dbReference type="Pfam" id="PF00109">
    <property type="entry name" value="ketoacyl-synt"/>
    <property type="match status" value="1"/>
</dbReference>
<feature type="region of interest" description="Disordered" evidence="4">
    <location>
        <begin position="266"/>
        <end position="325"/>
    </location>
</feature>
<dbReference type="InterPro" id="IPR016039">
    <property type="entry name" value="Thiolase-like"/>
</dbReference>
<dbReference type="Gene3D" id="1.10.1200.10">
    <property type="entry name" value="ACP-like"/>
    <property type="match status" value="1"/>
</dbReference>
<dbReference type="InterPro" id="IPR013968">
    <property type="entry name" value="PKS_KR"/>
</dbReference>
<dbReference type="SUPFAM" id="SSF51735">
    <property type="entry name" value="NAD(P)-binding Rossmann-fold domains"/>
    <property type="match status" value="1"/>
</dbReference>
<reference evidence="8" key="1">
    <citation type="submission" date="2015-08" db="EMBL/GenBank/DDBJ databases">
        <authorList>
            <person name="Babu N.S."/>
            <person name="Beckwith C.J."/>
            <person name="Beseler K.G."/>
            <person name="Brison A."/>
            <person name="Carone J.V."/>
            <person name="Caskin T.P."/>
            <person name="Diamond M."/>
            <person name="Durham M.E."/>
            <person name="Foxe J.M."/>
            <person name="Go M."/>
            <person name="Henderson B.A."/>
            <person name="Jones I.B."/>
            <person name="McGettigan J.A."/>
            <person name="Micheletti S.J."/>
            <person name="Nasrallah M.E."/>
            <person name="Ortiz D."/>
            <person name="Piller C.R."/>
            <person name="Privatt S.R."/>
            <person name="Schneider S.L."/>
            <person name="Sharp S."/>
            <person name="Smith T.C."/>
            <person name="Stanton J.D."/>
            <person name="Ullery H.E."/>
            <person name="Wilson R.J."/>
            <person name="Serrano M.G."/>
            <person name="Buck G."/>
            <person name="Lee V."/>
            <person name="Wang Y."/>
            <person name="Carvalho R."/>
            <person name="Voegtly L."/>
            <person name="Shi R."/>
            <person name="Duckworth R."/>
            <person name="Johnson A."/>
            <person name="Loviza R."/>
            <person name="Walstead R."/>
            <person name="Shah Z."/>
            <person name="Kiflezghi M."/>
            <person name="Wade K."/>
            <person name="Ball S.L."/>
            <person name="Bradley K.W."/>
            <person name="Asai D.J."/>
            <person name="Bowman C.A."/>
            <person name="Russell D.A."/>
            <person name="Pope W.H."/>
            <person name="Jacobs-Sera D."/>
            <person name="Hendrix R.W."/>
            <person name="Hatfull G.F."/>
        </authorList>
    </citation>
    <scope>NUCLEOTIDE SEQUENCE</scope>
</reference>
<organism evidence="8">
    <name type="scientific">Auxenochlorella protothecoides</name>
    <name type="common">Green microalga</name>
    <name type="synonym">Chlorella protothecoides</name>
    <dbReference type="NCBI Taxonomy" id="3075"/>
    <lineage>
        <taxon>Eukaryota</taxon>
        <taxon>Viridiplantae</taxon>
        <taxon>Chlorophyta</taxon>
        <taxon>core chlorophytes</taxon>
        <taxon>Trebouxiophyceae</taxon>
        <taxon>Chlorellales</taxon>
        <taxon>Chlorellaceae</taxon>
        <taxon>Auxenochlorella</taxon>
    </lineage>
</organism>
<feature type="transmembrane region" description="Helical" evidence="5">
    <location>
        <begin position="23"/>
        <end position="45"/>
    </location>
</feature>
<dbReference type="PROSITE" id="PS00012">
    <property type="entry name" value="PHOSPHOPANTETHEINE"/>
    <property type="match status" value="1"/>
</dbReference>
<evidence type="ECO:0000313" key="8">
    <source>
        <dbReference type="EMBL" id="JAT76989.1"/>
    </source>
</evidence>
<evidence type="ECO:0000259" key="7">
    <source>
        <dbReference type="PROSITE" id="PS52004"/>
    </source>
</evidence>
<dbReference type="SMART" id="SM00823">
    <property type="entry name" value="PKS_PP"/>
    <property type="match status" value="1"/>
</dbReference>
<feature type="domain" description="Carrier" evidence="6">
    <location>
        <begin position="672"/>
        <end position="746"/>
    </location>
</feature>
<dbReference type="PANTHER" id="PTHR43775:SF37">
    <property type="entry name" value="SI:DKEY-61P9.11"/>
    <property type="match status" value="1"/>
</dbReference>
<dbReference type="AlphaFoldDB" id="A0A1D2ACP3"/>
<dbReference type="InterPro" id="IPR020806">
    <property type="entry name" value="PKS_PP-bd"/>
</dbReference>
<dbReference type="PANTHER" id="PTHR43775">
    <property type="entry name" value="FATTY ACID SYNTHASE"/>
    <property type="match status" value="1"/>
</dbReference>
<evidence type="ECO:0000256" key="4">
    <source>
        <dbReference type="SAM" id="MobiDB-lite"/>
    </source>
</evidence>
<evidence type="ECO:0000256" key="1">
    <source>
        <dbReference type="ARBA" id="ARBA00022450"/>
    </source>
</evidence>
<keyword evidence="1" id="KW-0596">Phosphopantetheine</keyword>
<keyword evidence="5" id="KW-0812">Transmembrane</keyword>
<dbReference type="SMART" id="SM00822">
    <property type="entry name" value="PKS_KR"/>
    <property type="match status" value="1"/>
</dbReference>
<dbReference type="GO" id="GO:0031177">
    <property type="term" value="F:phosphopantetheine binding"/>
    <property type="evidence" value="ECO:0007669"/>
    <property type="project" value="InterPro"/>
</dbReference>
<evidence type="ECO:0000256" key="3">
    <source>
        <dbReference type="ARBA" id="ARBA00022679"/>
    </source>
</evidence>
<evidence type="ECO:0000256" key="5">
    <source>
        <dbReference type="SAM" id="Phobius"/>
    </source>
</evidence>
<sequence>MESSFSNRGDREEDARPALPQRAYLQIALYASGNALAALIGLLLWNLYAVLADYRDAAVYALLCSVALRGPKTWLVDYLGRELAHRSILQSLFNLACLPLTTLVEAWMEGRVLMLRWQQLAVERHRQLRRLSLAAATSAGEAPSSPRTPTPRTSSSRLGSVTTLRTLPTLALFAEAGVRALQSRRTSRRRARRQGRRAPAGGGSAAMFRWLFRACLLWGACDWARRAWGGTVQLVLLAATAVMGVGLLFGLLFGLKWYLRRAGASPAKAPRDAASEPRAGAVKRPRFGGAASLRARRPTPVGDPDGESAMGRTPGPAAPPDPSPVARAAGAVQAALRQMSQARHVGKIVVRLPQGVEAPRADAPVLVTGGLGTLGRLVAGWTQRRGVRAAVLVSRSGRGDLEPGLIVARSAVTVFKADTAAGEDATALGLLGAYGAVLHAAGVLADATLGNQSVRGLRAVFAPKTASVRGSERARAPTPLHVLFSSVASLLGAPGQTNYAAANAALDAAATARAATGLPSVSVQWGAWAEGGMAAAHVGTAKAVERMGLAMIDPELGLGAVAGLLLAGAAARPTTAAVPFMWGRFVGRMRGAGALPLAFAEFEDEAVAVDGGDGGGDAEQGPAGELSPGPGAPPPSFTRRRRTLSSHPGTVSSAPKPAKKTPTQGSAEPSAEARAAVQAAVQDSVAGVLGASVGPEDALMAAGLDSLGSVELRNALERRAGVELPGTLVFDYPTVAALTGFIAGRVAAAQGGAVEDGEEPAAAALSDSDVDDGAFWSPRGAASLASRLPPPARVIGVSEIVLRSPADALATLVPVDAPSRVPLSRWEVDAAAGLAGGLPVQYGAWLDDVDLFDAQALAVSATEAAQLDPQQRVLMEASAQALLGHVDLLADEGLRADWGVFVGVSSNDYARVAARHTRGVTAYSATSTALSVVSGRLSYTFRLKGPAASVDTACSSSLVATHFAFNSLLSQQSSLALAAGVNLA</sequence>
<dbReference type="SUPFAM" id="SSF47336">
    <property type="entry name" value="ACP-like"/>
    <property type="match status" value="1"/>
</dbReference>
<dbReference type="PROSITE" id="PS52004">
    <property type="entry name" value="KS3_2"/>
    <property type="match status" value="1"/>
</dbReference>
<dbReference type="InterPro" id="IPR014030">
    <property type="entry name" value="Ketoacyl_synth_N"/>
</dbReference>
<keyword evidence="2" id="KW-0597">Phosphoprotein</keyword>
<dbReference type="Gene3D" id="3.40.50.720">
    <property type="entry name" value="NAD(P)-binding Rossmann-like Domain"/>
    <property type="match status" value="1"/>
</dbReference>
<accession>A0A1D2ACP3</accession>
<feature type="compositionally biased region" description="Basic residues" evidence="4">
    <location>
        <begin position="185"/>
        <end position="196"/>
    </location>
</feature>
<dbReference type="Pfam" id="PF00550">
    <property type="entry name" value="PP-binding"/>
    <property type="match status" value="1"/>
</dbReference>
<dbReference type="InterPro" id="IPR009081">
    <property type="entry name" value="PP-bd_ACP"/>
</dbReference>
<dbReference type="InterPro" id="IPR036291">
    <property type="entry name" value="NAD(P)-bd_dom_sf"/>
</dbReference>
<evidence type="ECO:0000256" key="2">
    <source>
        <dbReference type="ARBA" id="ARBA00022553"/>
    </source>
</evidence>
<keyword evidence="5" id="KW-1133">Transmembrane helix</keyword>
<feature type="compositionally biased region" description="Low complexity" evidence="4">
    <location>
        <begin position="143"/>
        <end position="157"/>
    </location>
</feature>
<gene>
    <name evidence="8" type="ORF">g.84485</name>
</gene>
<protein>
    <submittedName>
        <fullName evidence="8">Uncharacterized protein</fullName>
    </submittedName>
</protein>
<dbReference type="Gene3D" id="3.40.47.10">
    <property type="match status" value="1"/>
</dbReference>
<feature type="domain" description="Ketosynthase family 3 (KS3)" evidence="7">
    <location>
        <begin position="776"/>
        <end position="984"/>
    </location>
</feature>
<evidence type="ECO:0000259" key="6">
    <source>
        <dbReference type="PROSITE" id="PS50075"/>
    </source>
</evidence>
<keyword evidence="5" id="KW-0472">Membrane</keyword>
<feature type="region of interest" description="Disordered" evidence="4">
    <location>
        <begin position="608"/>
        <end position="675"/>
    </location>
</feature>
<dbReference type="PROSITE" id="PS50075">
    <property type="entry name" value="CARRIER"/>
    <property type="match status" value="1"/>
</dbReference>
<feature type="non-terminal residue" evidence="8">
    <location>
        <position position="984"/>
    </location>
</feature>
<dbReference type="SUPFAM" id="SSF53901">
    <property type="entry name" value="Thiolase-like"/>
    <property type="match status" value="1"/>
</dbReference>
<dbReference type="GO" id="GO:0004312">
    <property type="term" value="F:fatty acid synthase activity"/>
    <property type="evidence" value="ECO:0007669"/>
    <property type="project" value="TreeGrafter"/>
</dbReference>
<keyword evidence="3" id="KW-0808">Transferase</keyword>
<dbReference type="InterPro" id="IPR006162">
    <property type="entry name" value="Ppantetheine_attach_site"/>
</dbReference>
<feature type="compositionally biased region" description="Low complexity" evidence="4">
    <location>
        <begin position="666"/>
        <end position="675"/>
    </location>
</feature>
<dbReference type="SMART" id="SM00825">
    <property type="entry name" value="PKS_KS"/>
    <property type="match status" value="1"/>
</dbReference>
<name>A0A1D2ACP3_AUXPR</name>
<feature type="region of interest" description="Disordered" evidence="4">
    <location>
        <begin position="135"/>
        <end position="159"/>
    </location>
</feature>
<dbReference type="InterPro" id="IPR020841">
    <property type="entry name" value="PKS_Beta-ketoAc_synthase_dom"/>
</dbReference>
<feature type="region of interest" description="Disordered" evidence="4">
    <location>
        <begin position="183"/>
        <end position="202"/>
    </location>
</feature>
<dbReference type="InterPro" id="IPR057326">
    <property type="entry name" value="KR_dom"/>
</dbReference>
<proteinExistence type="predicted"/>
<dbReference type="Pfam" id="PF08659">
    <property type="entry name" value="KR"/>
    <property type="match status" value="1"/>
</dbReference>
<dbReference type="EMBL" id="GDKF01001633">
    <property type="protein sequence ID" value="JAT76989.1"/>
    <property type="molecule type" value="Transcribed_RNA"/>
</dbReference>
<dbReference type="GO" id="GO:0006633">
    <property type="term" value="P:fatty acid biosynthetic process"/>
    <property type="evidence" value="ECO:0007669"/>
    <property type="project" value="TreeGrafter"/>
</dbReference>
<dbReference type="InterPro" id="IPR036736">
    <property type="entry name" value="ACP-like_sf"/>
</dbReference>
<dbReference type="CDD" id="cd00833">
    <property type="entry name" value="PKS"/>
    <property type="match status" value="1"/>
</dbReference>
<dbReference type="SMART" id="SM01294">
    <property type="entry name" value="PKS_PP_betabranch"/>
    <property type="match status" value="1"/>
</dbReference>
<dbReference type="InterPro" id="IPR050091">
    <property type="entry name" value="PKS_NRPS_Biosynth_Enz"/>
</dbReference>